<reference evidence="2 3" key="3">
    <citation type="submission" date="2019-11" db="EMBL/GenBank/DDBJ databases">
        <title>A de novo genome assembly of a pear dwarfing rootstock.</title>
        <authorList>
            <person name="Wang F."/>
            <person name="Wang J."/>
            <person name="Li S."/>
            <person name="Zhang Y."/>
            <person name="Fang M."/>
            <person name="Ma L."/>
            <person name="Zhao Y."/>
            <person name="Jiang S."/>
        </authorList>
    </citation>
    <scope>NUCLEOTIDE SEQUENCE [LARGE SCALE GENOMIC DNA]</scope>
    <source>
        <strain evidence="2">S2</strain>
        <tissue evidence="2">Leaf</tissue>
    </source>
</reference>
<comment type="caution">
    <text evidence="2">The sequence shown here is derived from an EMBL/GenBank/DDBJ whole genome shotgun (WGS) entry which is preliminary data.</text>
</comment>
<evidence type="ECO:0000313" key="2">
    <source>
        <dbReference type="EMBL" id="KAB2611746.1"/>
    </source>
</evidence>
<dbReference type="EMBL" id="SMOL01000487">
    <property type="protein sequence ID" value="KAB2611746.1"/>
    <property type="molecule type" value="Genomic_DNA"/>
</dbReference>
<dbReference type="InterPro" id="IPR036397">
    <property type="entry name" value="RNaseH_sf"/>
</dbReference>
<dbReference type="CDD" id="cd06222">
    <property type="entry name" value="RNase_H_like"/>
    <property type="match status" value="1"/>
</dbReference>
<dbReference type="InterPro" id="IPR012337">
    <property type="entry name" value="RNaseH-like_sf"/>
</dbReference>
<gene>
    <name evidence="2" type="ORF">D8674_019778</name>
</gene>
<dbReference type="OrthoDB" id="1929473at2759"/>
<sequence>MVRELIDLEVEAWNVGLIRQCFKEEDGNVILGLPISLVGCKDRVIWHYSRNEDHTVSTRYEVAMEMQENGELGRKWIGGSSWQDVPNYGVLKINCDGAWCGKTLKGRYGWVLRDFAELLQAAGGEGDLFYNNVAMAEAATIHAGLKVCIEMGCDEVEIESDSQVIISMLNKEYVVDAILECFIHDIGVSIKRSEVCPHMLPRLAWKCFLLGCSWSEVFI</sequence>
<keyword evidence="3" id="KW-1185">Reference proteome</keyword>
<dbReference type="GO" id="GO:0004523">
    <property type="term" value="F:RNA-DNA hybrid ribonuclease activity"/>
    <property type="evidence" value="ECO:0007669"/>
    <property type="project" value="InterPro"/>
</dbReference>
<dbReference type="AlphaFoldDB" id="A0A5N5G8P9"/>
<dbReference type="GO" id="GO:0003676">
    <property type="term" value="F:nucleic acid binding"/>
    <property type="evidence" value="ECO:0007669"/>
    <property type="project" value="InterPro"/>
</dbReference>
<dbReference type="Gene3D" id="3.30.420.10">
    <property type="entry name" value="Ribonuclease H-like superfamily/Ribonuclease H"/>
    <property type="match status" value="1"/>
</dbReference>
<dbReference type="Proteomes" id="UP000327157">
    <property type="component" value="Chromosome 17"/>
</dbReference>
<dbReference type="InterPro" id="IPR044730">
    <property type="entry name" value="RNase_H-like_dom_plant"/>
</dbReference>
<dbReference type="Pfam" id="PF13456">
    <property type="entry name" value="RVT_3"/>
    <property type="match status" value="1"/>
</dbReference>
<feature type="domain" description="RNase H type-1" evidence="1">
    <location>
        <begin position="94"/>
        <end position="192"/>
    </location>
</feature>
<dbReference type="InterPro" id="IPR002156">
    <property type="entry name" value="RNaseH_domain"/>
</dbReference>
<reference evidence="2 3" key="1">
    <citation type="submission" date="2019-09" db="EMBL/GenBank/DDBJ databases">
        <authorList>
            <person name="Ou C."/>
        </authorList>
    </citation>
    <scope>NUCLEOTIDE SEQUENCE [LARGE SCALE GENOMIC DNA]</scope>
    <source>
        <strain evidence="2">S2</strain>
        <tissue evidence="2">Leaf</tissue>
    </source>
</reference>
<evidence type="ECO:0000313" key="3">
    <source>
        <dbReference type="Proteomes" id="UP000327157"/>
    </source>
</evidence>
<dbReference type="InterPro" id="IPR052929">
    <property type="entry name" value="RNase_H-like_EbsB-rel"/>
</dbReference>
<dbReference type="PANTHER" id="PTHR47074">
    <property type="entry name" value="BNAC02G40300D PROTEIN"/>
    <property type="match status" value="1"/>
</dbReference>
<dbReference type="SUPFAM" id="SSF53098">
    <property type="entry name" value="Ribonuclease H-like"/>
    <property type="match status" value="1"/>
</dbReference>
<evidence type="ECO:0000259" key="1">
    <source>
        <dbReference type="Pfam" id="PF13456"/>
    </source>
</evidence>
<accession>A0A5N5G8P9</accession>
<reference evidence="3" key="2">
    <citation type="submission" date="2019-10" db="EMBL/GenBank/DDBJ databases">
        <title>A de novo genome assembly of a pear dwarfing rootstock.</title>
        <authorList>
            <person name="Wang F."/>
            <person name="Wang J."/>
            <person name="Li S."/>
            <person name="Zhang Y."/>
            <person name="Fang M."/>
            <person name="Ma L."/>
            <person name="Zhao Y."/>
            <person name="Jiang S."/>
        </authorList>
    </citation>
    <scope>NUCLEOTIDE SEQUENCE [LARGE SCALE GENOMIC DNA]</scope>
</reference>
<organism evidence="2 3">
    <name type="scientific">Pyrus ussuriensis x Pyrus communis</name>
    <dbReference type="NCBI Taxonomy" id="2448454"/>
    <lineage>
        <taxon>Eukaryota</taxon>
        <taxon>Viridiplantae</taxon>
        <taxon>Streptophyta</taxon>
        <taxon>Embryophyta</taxon>
        <taxon>Tracheophyta</taxon>
        <taxon>Spermatophyta</taxon>
        <taxon>Magnoliopsida</taxon>
        <taxon>eudicotyledons</taxon>
        <taxon>Gunneridae</taxon>
        <taxon>Pentapetalae</taxon>
        <taxon>rosids</taxon>
        <taxon>fabids</taxon>
        <taxon>Rosales</taxon>
        <taxon>Rosaceae</taxon>
        <taxon>Amygdaloideae</taxon>
        <taxon>Maleae</taxon>
        <taxon>Pyrus</taxon>
    </lineage>
</organism>
<dbReference type="PANTHER" id="PTHR47074:SF11">
    <property type="entry name" value="REVERSE TRANSCRIPTASE-LIKE PROTEIN"/>
    <property type="match status" value="1"/>
</dbReference>
<name>A0A5N5G8P9_9ROSA</name>
<proteinExistence type="predicted"/>
<protein>
    <recommendedName>
        <fullName evidence="1">RNase H type-1 domain-containing protein</fullName>
    </recommendedName>
</protein>